<keyword evidence="2" id="KW-0812">Transmembrane</keyword>
<comment type="caution">
    <text evidence="3">The sequence shown here is derived from an EMBL/GenBank/DDBJ whole genome shotgun (WGS) entry which is preliminary data.</text>
</comment>
<proteinExistence type="predicted"/>
<feature type="transmembrane region" description="Helical" evidence="2">
    <location>
        <begin position="105"/>
        <end position="127"/>
    </location>
</feature>
<dbReference type="Proteomes" id="UP001242811">
    <property type="component" value="Unassembled WGS sequence"/>
</dbReference>
<keyword evidence="2" id="KW-1133">Transmembrane helix</keyword>
<evidence type="ECO:0000256" key="1">
    <source>
        <dbReference type="SAM" id="MobiDB-lite"/>
    </source>
</evidence>
<accession>A0ABU0L2Z3</accession>
<evidence type="ECO:0000313" key="4">
    <source>
        <dbReference type="Proteomes" id="UP001242811"/>
    </source>
</evidence>
<feature type="region of interest" description="Disordered" evidence="1">
    <location>
        <begin position="1"/>
        <end position="50"/>
    </location>
</feature>
<dbReference type="Pfam" id="PF18910">
    <property type="entry name" value="DUF5665"/>
    <property type="match status" value="1"/>
</dbReference>
<name>A0ABU0L2Z3_9BACL</name>
<dbReference type="EMBL" id="JAUSWA010000018">
    <property type="protein sequence ID" value="MDQ0495042.1"/>
    <property type="molecule type" value="Genomic_DNA"/>
</dbReference>
<keyword evidence="2" id="KW-0472">Membrane</keyword>
<keyword evidence="4" id="KW-1185">Reference proteome</keyword>
<reference evidence="3 4" key="1">
    <citation type="submission" date="2023-07" db="EMBL/GenBank/DDBJ databases">
        <title>Genomic Encyclopedia of Type Strains, Phase IV (KMG-IV): sequencing the most valuable type-strain genomes for metagenomic binning, comparative biology and taxonomic classification.</title>
        <authorList>
            <person name="Goeker M."/>
        </authorList>
    </citation>
    <scope>NUCLEOTIDE SEQUENCE [LARGE SCALE GENOMIC DNA]</scope>
    <source>
        <strain evidence="3 4">DSM 14914</strain>
    </source>
</reference>
<protein>
    <submittedName>
        <fullName evidence="3">Uncharacterized protein</fullName>
    </submittedName>
</protein>
<evidence type="ECO:0000256" key="2">
    <source>
        <dbReference type="SAM" id="Phobius"/>
    </source>
</evidence>
<gene>
    <name evidence="3" type="ORF">QOZ95_003220</name>
</gene>
<evidence type="ECO:0000313" key="3">
    <source>
        <dbReference type="EMBL" id="MDQ0495042.1"/>
    </source>
</evidence>
<sequence>MNKPSSYGDDLTANNKKTFHPRQAQAQPDEVSSRQASSAHNPVKRQVREEDFDVNEHPFELRHEMKRLNKRLDQIADTLERAEFRDILENYSSTKRRIMSNLTAGIARGLGLTLGTVVILALLAWLLSFLVQLNLPVIGDYIAELLEYIKMSQGGKRSSSTIL</sequence>
<organism evidence="3 4">
    <name type="scientific">Paenibacillus brasilensis</name>
    <dbReference type="NCBI Taxonomy" id="128574"/>
    <lineage>
        <taxon>Bacteria</taxon>
        <taxon>Bacillati</taxon>
        <taxon>Bacillota</taxon>
        <taxon>Bacilli</taxon>
        <taxon>Bacillales</taxon>
        <taxon>Paenibacillaceae</taxon>
        <taxon>Paenibacillus</taxon>
    </lineage>
</organism>
<dbReference type="InterPro" id="IPR043723">
    <property type="entry name" value="DUF5665"/>
</dbReference>
<dbReference type="RefSeq" id="WP_370881021.1">
    <property type="nucleotide sequence ID" value="NZ_JAUSWA010000018.1"/>
</dbReference>